<proteinExistence type="predicted"/>
<keyword evidence="3" id="KW-1185">Reference proteome</keyword>
<reference evidence="2 3" key="1">
    <citation type="submission" date="2022-10" db="EMBL/GenBank/DDBJ databases">
        <title>Description of Fervidibacillus gen. nov. in the family Fervidibacillaceae fam. nov. with two species, Fervidibacillus albus sp. nov., and Fervidibacillus halotolerans sp. nov., isolated from tidal flat sediments.</title>
        <authorList>
            <person name="Kwon K.K."/>
            <person name="Yang S.-H."/>
        </authorList>
    </citation>
    <scope>NUCLEOTIDE SEQUENCE [LARGE SCALE GENOMIC DNA]</scope>
    <source>
        <strain evidence="2 3">DSM 23332</strain>
    </source>
</reference>
<organism evidence="2 3">
    <name type="scientific">Pallidibacillus thermolactis</name>
    <dbReference type="NCBI Taxonomy" id="251051"/>
    <lineage>
        <taxon>Bacteria</taxon>
        <taxon>Bacillati</taxon>
        <taxon>Bacillota</taxon>
        <taxon>Bacilli</taxon>
        <taxon>Bacillales</taxon>
        <taxon>Bacillaceae</taxon>
        <taxon>Pallidibacillus</taxon>
    </lineage>
</organism>
<dbReference type="Proteomes" id="UP001208656">
    <property type="component" value="Unassembled WGS sequence"/>
</dbReference>
<protein>
    <recommendedName>
        <fullName evidence="4">Sigma-X negative effector</fullName>
    </recommendedName>
</protein>
<evidence type="ECO:0000313" key="2">
    <source>
        <dbReference type="EMBL" id="MCU9595728.1"/>
    </source>
</evidence>
<gene>
    <name evidence="2" type="ORF">OEV82_14970</name>
</gene>
<evidence type="ECO:0008006" key="4">
    <source>
        <dbReference type="Google" id="ProtNLM"/>
    </source>
</evidence>
<keyword evidence="1" id="KW-1133">Transmembrane helix</keyword>
<accession>A0ABT2WJ54</accession>
<feature type="transmembrane region" description="Helical" evidence="1">
    <location>
        <begin position="50"/>
        <end position="69"/>
    </location>
</feature>
<sequence length="392" mass="46133">MNNSRKDDELIKILRQFPSIEDKRSMEEVYLRLQSKKENTRKHHLRNKKFLWPSIATIAVLFLSLFLVITQYNQQKENKGIPDKFEIAQDDSSNQTNEQKAELFHSFEDDSNFESNNKKLYQEKHAIYKNDVHEEDFVVTIGIPDTDVMNIVPISVIVNKDRGSHWIDYYNYVYENIDEEELGLYDYYPYKGTLKMENNQITLDLLADHQYDSGTSKEEIFFKSLNFFKYQNVDTIFLKEEANPGVNFSHTGKIYEYQINNTQSGYLIYSTNNYTYFTPSPNEYESIEDALLDMKKENQIYNLHPSIPNQFNFTVDVSNTEQLVLIFHNNVHLKENHETIRMIEAILLTAKEYGFDTVQFKNTNVKNIGPFDLEHPIQVPIAPNPVQMDMLE</sequence>
<name>A0ABT2WJ54_9BACI</name>
<evidence type="ECO:0000313" key="3">
    <source>
        <dbReference type="Proteomes" id="UP001208656"/>
    </source>
</evidence>
<keyword evidence="1" id="KW-0812">Transmembrane</keyword>
<dbReference type="RefSeq" id="WP_263062317.1">
    <property type="nucleotide sequence ID" value="NZ_JAOUSE010000071.1"/>
</dbReference>
<dbReference type="EMBL" id="JAOUSE010000071">
    <property type="protein sequence ID" value="MCU9595728.1"/>
    <property type="molecule type" value="Genomic_DNA"/>
</dbReference>
<comment type="caution">
    <text evidence="2">The sequence shown here is derived from an EMBL/GenBank/DDBJ whole genome shotgun (WGS) entry which is preliminary data.</text>
</comment>
<evidence type="ECO:0000256" key="1">
    <source>
        <dbReference type="SAM" id="Phobius"/>
    </source>
</evidence>
<keyword evidence="1" id="KW-0472">Membrane</keyword>